<dbReference type="GO" id="GO:0030246">
    <property type="term" value="F:carbohydrate binding"/>
    <property type="evidence" value="ECO:0007669"/>
    <property type="project" value="InterPro"/>
</dbReference>
<dbReference type="Gene3D" id="2.60.40.1180">
    <property type="entry name" value="Golgi alpha-mannosidase II"/>
    <property type="match status" value="1"/>
</dbReference>
<dbReference type="InterPro" id="IPR048395">
    <property type="entry name" value="Glyco_hydro_31_C"/>
</dbReference>
<accession>A0A166JMX1</accession>
<dbReference type="Gene3D" id="3.20.20.80">
    <property type="entry name" value="Glycosidases"/>
    <property type="match status" value="1"/>
</dbReference>
<comment type="caution">
    <text evidence="6">The sequence shown here is derived from an EMBL/GenBank/DDBJ whole genome shotgun (WGS) entry which is preliminary data.</text>
</comment>
<dbReference type="SUPFAM" id="SSF51445">
    <property type="entry name" value="(Trans)glycosidases"/>
    <property type="match status" value="1"/>
</dbReference>
<evidence type="ECO:0000256" key="2">
    <source>
        <dbReference type="RuleBase" id="RU361185"/>
    </source>
</evidence>
<dbReference type="InterPro" id="IPR017853">
    <property type="entry name" value="GH"/>
</dbReference>
<sequence length="586" mass="67290">MEKFILKSNENRSFTFREGAALIRSNETGNLRIDVDYSAAFGGGERYHTVNLKGHRINIEVEEKFCEQFDKSYCPIPFFLTDNGFGLYADTGHPINFAFEDDFILVDLPLGTEITLFSGTTAEIISDFMSLFGQPVSPPEYTFLPWISANHWDTQEKVEQQIELLKRYDFPAGVVVLEAWSDEATFYIFNGAKYTAKSEGYLTYEDFSFPEDGPWSNPKAMIEKLHEAGLKVMLWQIPVYKKQEASETISSQNEIDRQKSVKNGFCVHQENGAPYTIPTGNWFAGSMIPDFTNEVTKKDWFAKRQYLLDIGIDGFKTDGGEFIYRDDLLFSNGMTGSEMKNRYPQSYTAAYTEFLSENHILFSRAGFSGQHMTPILWAGDQKSTFSELRSQLRAGLSAAMSGIVFWGYDIGGFAGPIPNSDLYLRATQMATFCPVMQWHSEPDGGQFNAIMASEDLENERSPWNIAKRSGDEKLLERTHFYHKLREKLLSDIVSEAQKSVENNRPLMVPLAYDYMNDKITHNITDEFIFASDFLVAPIITENTYSRDVYLPEGRWENYWTKEKFDGKQWVHFEHEWHIPVYQKIAE</sequence>
<name>A0A166JMX1_LACLC</name>
<dbReference type="RefSeq" id="WP_063281710.1">
    <property type="nucleotide sequence ID" value="NZ_LIYF01000020.1"/>
</dbReference>
<dbReference type="InterPro" id="IPR013780">
    <property type="entry name" value="Glyco_hydro_b"/>
</dbReference>
<dbReference type="Proteomes" id="UP000076519">
    <property type="component" value="Unassembled WGS sequence"/>
</dbReference>
<evidence type="ECO:0000259" key="4">
    <source>
        <dbReference type="Pfam" id="PF13802"/>
    </source>
</evidence>
<dbReference type="PANTHER" id="PTHR43863:SF2">
    <property type="entry name" value="MALTASE-GLUCOAMYLASE"/>
    <property type="match status" value="1"/>
</dbReference>
<evidence type="ECO:0000313" key="7">
    <source>
        <dbReference type="Proteomes" id="UP000076519"/>
    </source>
</evidence>
<dbReference type="PATRIC" id="fig|1359.32.peg.1373"/>
<reference evidence="6 7" key="1">
    <citation type="submission" date="2015-08" db="EMBL/GenBank/DDBJ databases">
        <title>Draft Genome Sequences of 11 Lactococcus lactis subspecies cremoris strains.</title>
        <authorList>
            <person name="Wels M."/>
            <person name="Backus L."/>
            <person name="Boekhorst J."/>
            <person name="Dijkstra A."/>
            <person name="Beerthuizen M."/>
            <person name="Siezen R."/>
            <person name="Bachmann H."/>
            <person name="Van Hijum S."/>
        </authorList>
    </citation>
    <scope>NUCLEOTIDE SEQUENCE [LARGE SCALE GENOMIC DNA]</scope>
    <source>
        <strain evidence="6 7">KW10</strain>
    </source>
</reference>
<dbReference type="Gene3D" id="2.60.40.1760">
    <property type="entry name" value="glycosyl hydrolase (family 31)"/>
    <property type="match status" value="1"/>
</dbReference>
<dbReference type="SUPFAM" id="SSF51011">
    <property type="entry name" value="Glycosyl hydrolase domain"/>
    <property type="match status" value="1"/>
</dbReference>
<comment type="similarity">
    <text evidence="1 2">Belongs to the glycosyl hydrolase 31 family.</text>
</comment>
<evidence type="ECO:0000259" key="3">
    <source>
        <dbReference type="Pfam" id="PF01055"/>
    </source>
</evidence>
<dbReference type="PANTHER" id="PTHR43863">
    <property type="entry name" value="HYDROLASE, PUTATIVE (AFU_ORTHOLOGUE AFUA_1G03140)-RELATED"/>
    <property type="match status" value="1"/>
</dbReference>
<protein>
    <submittedName>
        <fullName evidence="6">Glycosyl hydrolase family 31</fullName>
    </submittedName>
</protein>
<dbReference type="AlphaFoldDB" id="A0A166JMX1"/>
<feature type="domain" description="Glycoside hydrolase family 31 TIM barrel" evidence="3">
    <location>
        <begin position="136"/>
        <end position="444"/>
    </location>
</feature>
<dbReference type="SUPFAM" id="SSF74650">
    <property type="entry name" value="Galactose mutarotase-like"/>
    <property type="match status" value="1"/>
</dbReference>
<dbReference type="GO" id="GO:0004553">
    <property type="term" value="F:hydrolase activity, hydrolyzing O-glycosyl compounds"/>
    <property type="evidence" value="ECO:0007669"/>
    <property type="project" value="InterPro"/>
</dbReference>
<dbReference type="EMBL" id="LIYF01000020">
    <property type="protein sequence ID" value="KZK06431.1"/>
    <property type="molecule type" value="Genomic_DNA"/>
</dbReference>
<proteinExistence type="inferred from homology"/>
<dbReference type="CDD" id="cd06597">
    <property type="entry name" value="GH31_transferase_CtsY"/>
    <property type="match status" value="1"/>
</dbReference>
<dbReference type="Pfam" id="PF21365">
    <property type="entry name" value="Glyco_hydro_31_3rd"/>
    <property type="match status" value="1"/>
</dbReference>
<keyword evidence="2" id="KW-0326">Glycosidase</keyword>
<keyword evidence="2 6" id="KW-0378">Hydrolase</keyword>
<feature type="domain" description="Glycoside hydrolase family 31 N-terminal" evidence="4">
    <location>
        <begin position="38"/>
        <end position="96"/>
    </location>
</feature>
<evidence type="ECO:0000313" key="6">
    <source>
        <dbReference type="EMBL" id="KZK06431.1"/>
    </source>
</evidence>
<dbReference type="InterPro" id="IPR051816">
    <property type="entry name" value="Glycosyl_Hydrolase_31"/>
</dbReference>
<organism evidence="6 7">
    <name type="scientific">Lactococcus lactis subsp. cremoris</name>
    <name type="common">Streptococcus cremoris</name>
    <dbReference type="NCBI Taxonomy" id="1359"/>
    <lineage>
        <taxon>Bacteria</taxon>
        <taxon>Bacillati</taxon>
        <taxon>Bacillota</taxon>
        <taxon>Bacilli</taxon>
        <taxon>Lactobacillales</taxon>
        <taxon>Streptococcaceae</taxon>
        <taxon>Lactococcus</taxon>
    </lineage>
</organism>
<dbReference type="Pfam" id="PF13802">
    <property type="entry name" value="Gal_mutarotas_2"/>
    <property type="match status" value="1"/>
</dbReference>
<dbReference type="Pfam" id="PF01055">
    <property type="entry name" value="Glyco_hydro_31_2nd"/>
    <property type="match status" value="1"/>
</dbReference>
<dbReference type="CDD" id="cd14752">
    <property type="entry name" value="GH31_N"/>
    <property type="match status" value="1"/>
</dbReference>
<evidence type="ECO:0000259" key="5">
    <source>
        <dbReference type="Pfam" id="PF21365"/>
    </source>
</evidence>
<dbReference type="InterPro" id="IPR011013">
    <property type="entry name" value="Gal_mutarotase_sf_dom"/>
</dbReference>
<dbReference type="GO" id="GO:0005975">
    <property type="term" value="P:carbohydrate metabolic process"/>
    <property type="evidence" value="ECO:0007669"/>
    <property type="project" value="InterPro"/>
</dbReference>
<evidence type="ECO:0000256" key="1">
    <source>
        <dbReference type="ARBA" id="ARBA00007806"/>
    </source>
</evidence>
<gene>
    <name evidence="6" type="ORF">AB996_1207</name>
</gene>
<feature type="domain" description="Glycosyl hydrolase family 31 C-terminal" evidence="5">
    <location>
        <begin position="504"/>
        <end position="583"/>
    </location>
</feature>
<dbReference type="InterPro" id="IPR000322">
    <property type="entry name" value="Glyco_hydro_31_TIM"/>
</dbReference>
<dbReference type="InterPro" id="IPR025887">
    <property type="entry name" value="Glyco_hydro_31_N_dom"/>
</dbReference>